<keyword evidence="2" id="KW-1185">Reference proteome</keyword>
<proteinExistence type="predicted"/>
<dbReference type="Proteomes" id="UP000242818">
    <property type="component" value="Unassembled WGS sequence"/>
</dbReference>
<gene>
    <name evidence="1" type="ORF">GA0116948_105270</name>
</gene>
<dbReference type="EMBL" id="FMAR01000005">
    <property type="protein sequence ID" value="SCC30641.1"/>
    <property type="molecule type" value="Genomic_DNA"/>
</dbReference>
<reference evidence="1 2" key="1">
    <citation type="submission" date="2016-08" db="EMBL/GenBank/DDBJ databases">
        <authorList>
            <person name="Seilhamer J.J."/>
        </authorList>
    </citation>
    <scope>NUCLEOTIDE SEQUENCE [LARGE SCALE GENOMIC DNA]</scope>
    <source>
        <strain evidence="1 2">A37T2</strain>
    </source>
</reference>
<name>A0A1C4DH29_9BACT</name>
<organism evidence="1 2">
    <name type="scientific">Chitinophaga costaii</name>
    <dbReference type="NCBI Taxonomy" id="1335309"/>
    <lineage>
        <taxon>Bacteria</taxon>
        <taxon>Pseudomonadati</taxon>
        <taxon>Bacteroidota</taxon>
        <taxon>Chitinophagia</taxon>
        <taxon>Chitinophagales</taxon>
        <taxon>Chitinophagaceae</taxon>
        <taxon>Chitinophaga</taxon>
    </lineage>
</organism>
<dbReference type="AlphaFoldDB" id="A0A1C4DH29"/>
<sequence length="43" mass="4692">MAALNTHNFPSQEARRPAVFVGAEAKARGLAWGYRTPLHSKAL</sequence>
<dbReference type="STRING" id="1335309.GA0116948_105270"/>
<evidence type="ECO:0000313" key="1">
    <source>
        <dbReference type="EMBL" id="SCC30641.1"/>
    </source>
</evidence>
<accession>A0A1C4DH29</accession>
<evidence type="ECO:0000313" key="2">
    <source>
        <dbReference type="Proteomes" id="UP000242818"/>
    </source>
</evidence>
<protein>
    <submittedName>
        <fullName evidence="1">Uncharacterized protein</fullName>
    </submittedName>
</protein>